<protein>
    <submittedName>
        <fullName evidence="1">Uncharacterized protein</fullName>
    </submittedName>
</protein>
<reference evidence="1" key="1">
    <citation type="journal article" date="2023" name="Mol. Phylogenet. Evol.">
        <title>Genome-scale phylogeny and comparative genomics of the fungal order Sordariales.</title>
        <authorList>
            <person name="Hensen N."/>
            <person name="Bonometti L."/>
            <person name="Westerberg I."/>
            <person name="Brannstrom I.O."/>
            <person name="Guillou S."/>
            <person name="Cros-Aarteil S."/>
            <person name="Calhoun S."/>
            <person name="Haridas S."/>
            <person name="Kuo A."/>
            <person name="Mondo S."/>
            <person name="Pangilinan J."/>
            <person name="Riley R."/>
            <person name="LaButti K."/>
            <person name="Andreopoulos B."/>
            <person name="Lipzen A."/>
            <person name="Chen C."/>
            <person name="Yan M."/>
            <person name="Daum C."/>
            <person name="Ng V."/>
            <person name="Clum A."/>
            <person name="Steindorff A."/>
            <person name="Ohm R.A."/>
            <person name="Martin F."/>
            <person name="Silar P."/>
            <person name="Natvig D.O."/>
            <person name="Lalanne C."/>
            <person name="Gautier V."/>
            <person name="Ament-Velasquez S.L."/>
            <person name="Kruys A."/>
            <person name="Hutchinson M.I."/>
            <person name="Powell A.J."/>
            <person name="Barry K."/>
            <person name="Miller A.N."/>
            <person name="Grigoriev I.V."/>
            <person name="Debuchy R."/>
            <person name="Gladieux P."/>
            <person name="Hiltunen Thoren M."/>
            <person name="Johannesson H."/>
        </authorList>
    </citation>
    <scope>NUCLEOTIDE SEQUENCE</scope>
    <source>
        <strain evidence="1">CBS 757.83</strain>
    </source>
</reference>
<organism evidence="1 2">
    <name type="scientific">Parathielavia hyrcaniae</name>
    <dbReference type="NCBI Taxonomy" id="113614"/>
    <lineage>
        <taxon>Eukaryota</taxon>
        <taxon>Fungi</taxon>
        <taxon>Dikarya</taxon>
        <taxon>Ascomycota</taxon>
        <taxon>Pezizomycotina</taxon>
        <taxon>Sordariomycetes</taxon>
        <taxon>Sordariomycetidae</taxon>
        <taxon>Sordariales</taxon>
        <taxon>Chaetomiaceae</taxon>
        <taxon>Parathielavia</taxon>
    </lineage>
</organism>
<dbReference type="Proteomes" id="UP001305647">
    <property type="component" value="Unassembled WGS sequence"/>
</dbReference>
<dbReference type="InterPro" id="IPR052895">
    <property type="entry name" value="HetReg/Transcr_Mod"/>
</dbReference>
<evidence type="ECO:0000313" key="2">
    <source>
        <dbReference type="Proteomes" id="UP001305647"/>
    </source>
</evidence>
<evidence type="ECO:0000313" key="1">
    <source>
        <dbReference type="EMBL" id="KAK4100775.1"/>
    </source>
</evidence>
<name>A0AAN6Q2Y0_9PEZI</name>
<dbReference type="AlphaFoldDB" id="A0AAN6Q2Y0"/>
<comment type="caution">
    <text evidence="1">The sequence shown here is derived from an EMBL/GenBank/DDBJ whole genome shotgun (WGS) entry which is preliminary data.</text>
</comment>
<gene>
    <name evidence="1" type="ORF">N658DRAFT_507455</name>
</gene>
<proteinExistence type="predicted"/>
<keyword evidence="2" id="KW-1185">Reference proteome</keyword>
<dbReference type="EMBL" id="MU863638">
    <property type="protein sequence ID" value="KAK4100775.1"/>
    <property type="molecule type" value="Genomic_DNA"/>
</dbReference>
<accession>A0AAN6Q2Y0</accession>
<reference evidence="1" key="2">
    <citation type="submission" date="2023-05" db="EMBL/GenBank/DDBJ databases">
        <authorList>
            <consortium name="Lawrence Berkeley National Laboratory"/>
            <person name="Steindorff A."/>
            <person name="Hensen N."/>
            <person name="Bonometti L."/>
            <person name="Westerberg I."/>
            <person name="Brannstrom I.O."/>
            <person name="Guillou S."/>
            <person name="Cros-Aarteil S."/>
            <person name="Calhoun S."/>
            <person name="Haridas S."/>
            <person name="Kuo A."/>
            <person name="Mondo S."/>
            <person name="Pangilinan J."/>
            <person name="Riley R."/>
            <person name="Labutti K."/>
            <person name="Andreopoulos B."/>
            <person name="Lipzen A."/>
            <person name="Chen C."/>
            <person name="Yanf M."/>
            <person name="Daum C."/>
            <person name="Ng V."/>
            <person name="Clum A."/>
            <person name="Ohm R."/>
            <person name="Martin F."/>
            <person name="Silar P."/>
            <person name="Natvig D."/>
            <person name="Lalanne C."/>
            <person name="Gautier V."/>
            <person name="Ament-Velasquez S.L."/>
            <person name="Kruys A."/>
            <person name="Hutchinson M.I."/>
            <person name="Powell A.J."/>
            <person name="Barry K."/>
            <person name="Miller A.N."/>
            <person name="Grigoriev I.V."/>
            <person name="Debuchy R."/>
            <person name="Gladieux P."/>
            <person name="Thoren M.H."/>
            <person name="Johannesson H."/>
        </authorList>
    </citation>
    <scope>NUCLEOTIDE SEQUENCE</scope>
    <source>
        <strain evidence="1">CBS 757.83</strain>
    </source>
</reference>
<sequence length="154" mass="17082">MWIIQEMCLAKEARILAGGHSLAWTDFKHYLLMLEHCMSIFHHYGGQGGPSLAQLLVQFRWSQASNPRDKVYSLLGLAPAGDRGLVGGDAGDLYTISTLECYTRVIIALLRQTRDLTLLVHCLTPACLTRRPDLPSWVPDWGYDASMLPPLGSA</sequence>
<dbReference type="PANTHER" id="PTHR24148:SF73">
    <property type="entry name" value="HET DOMAIN PROTEIN (AFU_ORTHOLOGUE AFUA_8G01020)"/>
    <property type="match status" value="1"/>
</dbReference>
<dbReference type="PANTHER" id="PTHR24148">
    <property type="entry name" value="ANKYRIN REPEAT DOMAIN-CONTAINING PROTEIN 39 HOMOLOG-RELATED"/>
    <property type="match status" value="1"/>
</dbReference>